<accession>A1ZL00</accession>
<organism evidence="2 3">
    <name type="scientific">Microscilla marina ATCC 23134</name>
    <dbReference type="NCBI Taxonomy" id="313606"/>
    <lineage>
        <taxon>Bacteria</taxon>
        <taxon>Pseudomonadati</taxon>
        <taxon>Bacteroidota</taxon>
        <taxon>Cytophagia</taxon>
        <taxon>Cytophagales</taxon>
        <taxon>Microscillaceae</taxon>
        <taxon>Microscilla</taxon>
    </lineage>
</organism>
<protein>
    <submittedName>
        <fullName evidence="2">Uncharacterized protein</fullName>
    </submittedName>
</protein>
<gene>
    <name evidence="2" type="ORF">M23134_00120</name>
</gene>
<comment type="caution">
    <text evidence="2">The sequence shown here is derived from an EMBL/GenBank/DDBJ whole genome shotgun (WGS) entry which is preliminary data.</text>
</comment>
<feature type="compositionally biased region" description="Basic residues" evidence="1">
    <location>
        <begin position="45"/>
        <end position="62"/>
    </location>
</feature>
<dbReference type="Proteomes" id="UP000004095">
    <property type="component" value="Unassembled WGS sequence"/>
</dbReference>
<sequence length="62" mass="7730">MRIKLDRKNKKQQAMKKNKIYILILIFVLPVLLESCRPYRDRRPWMPKKHKKQKLSSKPRRR</sequence>
<dbReference type="EMBL" id="AAWS01000013">
    <property type="protein sequence ID" value="EAY28966.1"/>
    <property type="molecule type" value="Genomic_DNA"/>
</dbReference>
<evidence type="ECO:0000313" key="3">
    <source>
        <dbReference type="Proteomes" id="UP000004095"/>
    </source>
</evidence>
<feature type="region of interest" description="Disordered" evidence="1">
    <location>
        <begin position="41"/>
        <end position="62"/>
    </location>
</feature>
<reference evidence="2 3" key="1">
    <citation type="submission" date="2007-01" db="EMBL/GenBank/DDBJ databases">
        <authorList>
            <person name="Haygood M."/>
            <person name="Podell S."/>
            <person name="Anderson C."/>
            <person name="Hopkinson B."/>
            <person name="Roe K."/>
            <person name="Barbeau K."/>
            <person name="Gaasterland T."/>
            <person name="Ferriera S."/>
            <person name="Johnson J."/>
            <person name="Kravitz S."/>
            <person name="Beeson K."/>
            <person name="Sutton G."/>
            <person name="Rogers Y.-H."/>
            <person name="Friedman R."/>
            <person name="Frazier M."/>
            <person name="Venter J.C."/>
        </authorList>
    </citation>
    <scope>NUCLEOTIDE SEQUENCE [LARGE SCALE GENOMIC DNA]</scope>
    <source>
        <strain evidence="2 3">ATCC 23134</strain>
    </source>
</reference>
<proteinExistence type="predicted"/>
<evidence type="ECO:0000256" key="1">
    <source>
        <dbReference type="SAM" id="MobiDB-lite"/>
    </source>
</evidence>
<name>A1ZL00_MICM2</name>
<keyword evidence="3" id="KW-1185">Reference proteome</keyword>
<evidence type="ECO:0000313" key="2">
    <source>
        <dbReference type="EMBL" id="EAY28966.1"/>
    </source>
</evidence>
<dbReference type="AlphaFoldDB" id="A1ZL00"/>